<gene>
    <name evidence="1" type="ORF">SAMN04489800_2196</name>
</gene>
<dbReference type="OrthoDB" id="7031058at2"/>
<comment type="caution">
    <text evidence="1">The sequence shown here is derived from an EMBL/GenBank/DDBJ whole genome shotgun (WGS) entry which is preliminary data.</text>
</comment>
<name>A0A0J6JBR1_PSEDM</name>
<sequence length="113" mass="12811">MNLPEMPKNASRQELRKTLIRLRMEMHRQEIRHESQQLLQPLQKMRGMTSNWQENLGIKHAPLWGVGIVSLLGFLTGRSAKSKGGDGTSRWIGLTTGLLPLIKMVIQATSRKP</sequence>
<keyword evidence="2" id="KW-1185">Reference proteome</keyword>
<dbReference type="EMBL" id="FNUD01000002">
    <property type="protein sequence ID" value="SEE79233.1"/>
    <property type="molecule type" value="Genomic_DNA"/>
</dbReference>
<protein>
    <recommendedName>
        <fullName evidence="3">YqjK-like protein</fullName>
    </recommendedName>
</protein>
<dbReference type="Proteomes" id="UP000183613">
    <property type="component" value="Unassembled WGS sequence"/>
</dbReference>
<dbReference type="RefSeq" id="WP_048358732.1">
    <property type="nucleotide sequence ID" value="NZ_FNUD01000002.1"/>
</dbReference>
<evidence type="ECO:0000313" key="1">
    <source>
        <dbReference type="EMBL" id="SEE79233.1"/>
    </source>
</evidence>
<proteinExistence type="predicted"/>
<organism evidence="1 2">
    <name type="scientific">Pseudomonas deceptionensis</name>
    <dbReference type="NCBI Taxonomy" id="882211"/>
    <lineage>
        <taxon>Bacteria</taxon>
        <taxon>Pseudomonadati</taxon>
        <taxon>Pseudomonadota</taxon>
        <taxon>Gammaproteobacteria</taxon>
        <taxon>Pseudomonadales</taxon>
        <taxon>Pseudomonadaceae</taxon>
        <taxon>Pseudomonas</taxon>
    </lineage>
</organism>
<accession>A0A0J6JBR1</accession>
<dbReference type="AlphaFoldDB" id="A0A0J6JBR1"/>
<dbReference type="PATRIC" id="fig|882211.3.peg.863"/>
<evidence type="ECO:0000313" key="2">
    <source>
        <dbReference type="Proteomes" id="UP000183613"/>
    </source>
</evidence>
<evidence type="ECO:0008006" key="3">
    <source>
        <dbReference type="Google" id="ProtNLM"/>
    </source>
</evidence>
<reference evidence="1" key="1">
    <citation type="submission" date="2016-10" db="EMBL/GenBank/DDBJ databases">
        <authorList>
            <person name="Varghese N."/>
            <person name="Submissions S."/>
        </authorList>
    </citation>
    <scope>NUCLEOTIDE SEQUENCE [LARGE SCALE GENOMIC DNA]</scope>
    <source>
        <strain evidence="1">LMG 25555</strain>
    </source>
</reference>